<dbReference type="EMBL" id="DRDR01000017">
    <property type="protein sequence ID" value="HDL59890.1"/>
    <property type="molecule type" value="Genomic_DNA"/>
</dbReference>
<dbReference type="InterPro" id="IPR007527">
    <property type="entry name" value="Znf_SWIM"/>
</dbReference>
<protein>
    <recommendedName>
        <fullName evidence="2">SWIM-type domain-containing protein</fullName>
    </recommendedName>
</protein>
<proteinExistence type="predicted"/>
<keyword evidence="1" id="KW-0479">Metal-binding</keyword>
<comment type="caution">
    <text evidence="3">The sequence shown here is derived from an EMBL/GenBank/DDBJ whole genome shotgun (WGS) entry which is preliminary data.</text>
</comment>
<dbReference type="Proteomes" id="UP000886381">
    <property type="component" value="Unassembled WGS sequence"/>
</dbReference>
<gene>
    <name evidence="3" type="ORF">ENH14_00375</name>
</gene>
<dbReference type="AlphaFoldDB" id="A0A7V0Q630"/>
<keyword evidence="1" id="KW-0862">Zinc</keyword>
<dbReference type="PROSITE" id="PS50966">
    <property type="entry name" value="ZF_SWIM"/>
    <property type="match status" value="1"/>
</dbReference>
<name>A0A7V0Q630_UNCW3</name>
<evidence type="ECO:0000259" key="2">
    <source>
        <dbReference type="PROSITE" id="PS50966"/>
    </source>
</evidence>
<feature type="domain" description="SWIM-type" evidence="2">
    <location>
        <begin position="123"/>
        <end position="160"/>
    </location>
</feature>
<evidence type="ECO:0000313" key="3">
    <source>
        <dbReference type="EMBL" id="HDL59890.1"/>
    </source>
</evidence>
<evidence type="ECO:0000256" key="1">
    <source>
        <dbReference type="PROSITE-ProRule" id="PRU00325"/>
    </source>
</evidence>
<sequence>MKAVYKFKNGKEWVEHKECHPRALPLSSKYIYPYWFDAIKNVYNYEKARNIQEIHKLVDDSRIKKGLELYRNGHIIEYAVTKENGGDARVTILSEDKERQYTVVIKNYLPAKLPQFLYERENFIANLHTDCTCQDHIIGHYKDNSSLWCKHITAVLWLLQDRFDMPKIFVMPEERIVGYKKSDVVELATRIKAMPLLKYSYYINILLLKKYKGMKPAVGISIHKEYNPPYGEGEAGKPIWLTYTEPDKVKEIIDALERGYEEMVGKKESWWRKLWGEIRKFRS</sequence>
<accession>A0A7V0Q630</accession>
<keyword evidence="1" id="KW-0863">Zinc-finger</keyword>
<organism evidence="3">
    <name type="scientific">candidate division WOR-3 bacterium</name>
    <dbReference type="NCBI Taxonomy" id="2052148"/>
    <lineage>
        <taxon>Bacteria</taxon>
        <taxon>Bacteria division WOR-3</taxon>
    </lineage>
</organism>
<dbReference type="GO" id="GO:0008270">
    <property type="term" value="F:zinc ion binding"/>
    <property type="evidence" value="ECO:0007669"/>
    <property type="project" value="UniProtKB-KW"/>
</dbReference>
<reference evidence="3" key="1">
    <citation type="journal article" date="2020" name="mSystems">
        <title>Genome- and Community-Level Interaction Insights into Carbon Utilization and Element Cycling Functions of Hydrothermarchaeota in Hydrothermal Sediment.</title>
        <authorList>
            <person name="Zhou Z."/>
            <person name="Liu Y."/>
            <person name="Xu W."/>
            <person name="Pan J."/>
            <person name="Luo Z.H."/>
            <person name="Li M."/>
        </authorList>
    </citation>
    <scope>NUCLEOTIDE SEQUENCE [LARGE SCALE GENOMIC DNA]</scope>
    <source>
        <strain evidence="3">HyVt-28</strain>
    </source>
</reference>